<evidence type="ECO:0000256" key="7">
    <source>
        <dbReference type="ARBA" id="ARBA00023010"/>
    </source>
</evidence>
<evidence type="ECO:0000256" key="5">
    <source>
        <dbReference type="ARBA" id="ARBA00022927"/>
    </source>
</evidence>
<dbReference type="GO" id="GO:0008320">
    <property type="term" value="F:protein transmembrane transporter activity"/>
    <property type="evidence" value="ECO:0007669"/>
    <property type="project" value="InterPro"/>
</dbReference>
<evidence type="ECO:0000256" key="2">
    <source>
        <dbReference type="ARBA" id="ARBA00022448"/>
    </source>
</evidence>
<keyword evidence="5" id="KW-0653">Protein transport</keyword>
<evidence type="ECO:0000256" key="8">
    <source>
        <dbReference type="ARBA" id="ARBA00023136"/>
    </source>
</evidence>
<dbReference type="PANTHER" id="PTHR33162">
    <property type="entry name" value="SEC-INDEPENDENT PROTEIN TRANSLOCASE PROTEIN TATA, CHLOROPLASTIC"/>
    <property type="match status" value="1"/>
</dbReference>
<keyword evidence="2" id="KW-0813">Transport</keyword>
<keyword evidence="8" id="KW-0472">Membrane</keyword>
<keyword evidence="3" id="KW-1003">Cell membrane</keyword>
<feature type="compositionally biased region" description="Polar residues" evidence="9">
    <location>
        <begin position="78"/>
        <end position="95"/>
    </location>
</feature>
<feature type="compositionally biased region" description="Basic and acidic residues" evidence="9">
    <location>
        <begin position="97"/>
        <end position="117"/>
    </location>
</feature>
<organism evidence="10">
    <name type="scientific">marine metagenome</name>
    <dbReference type="NCBI Taxonomy" id="408172"/>
    <lineage>
        <taxon>unclassified sequences</taxon>
        <taxon>metagenomes</taxon>
        <taxon>ecological metagenomes</taxon>
    </lineage>
</organism>
<sequence length="117" mass="13218">MSGIGFWELIILFLVGLIVLGPERLPSVANQLGSWMGQARRMTRVMKRQLEEELNFEKNSNQNIGTPSTNDRGIEQPQYVQENNDLQNKSISETQNEGERAEPPSDQSTDHDSTKNS</sequence>
<proteinExistence type="predicted"/>
<evidence type="ECO:0000256" key="9">
    <source>
        <dbReference type="SAM" id="MobiDB-lite"/>
    </source>
</evidence>
<dbReference type="Gene3D" id="1.20.5.3310">
    <property type="match status" value="1"/>
</dbReference>
<evidence type="ECO:0000256" key="6">
    <source>
        <dbReference type="ARBA" id="ARBA00022989"/>
    </source>
</evidence>
<evidence type="ECO:0000256" key="4">
    <source>
        <dbReference type="ARBA" id="ARBA00022692"/>
    </source>
</evidence>
<dbReference type="GO" id="GO:0016020">
    <property type="term" value="C:membrane"/>
    <property type="evidence" value="ECO:0007669"/>
    <property type="project" value="UniProtKB-SubCell"/>
</dbReference>
<keyword evidence="6" id="KW-1133">Transmembrane helix</keyword>
<feature type="region of interest" description="Disordered" evidence="9">
    <location>
        <begin position="54"/>
        <end position="117"/>
    </location>
</feature>
<evidence type="ECO:0008006" key="11">
    <source>
        <dbReference type="Google" id="ProtNLM"/>
    </source>
</evidence>
<dbReference type="InterPro" id="IPR018448">
    <property type="entry name" value="TatB"/>
</dbReference>
<dbReference type="Pfam" id="PF02416">
    <property type="entry name" value="TatA_B_E"/>
    <property type="match status" value="1"/>
</dbReference>
<name>A0A381N299_9ZZZZ</name>
<reference evidence="10" key="1">
    <citation type="submission" date="2018-05" db="EMBL/GenBank/DDBJ databases">
        <authorList>
            <person name="Lanie J.A."/>
            <person name="Ng W.-L."/>
            <person name="Kazmierczak K.M."/>
            <person name="Andrzejewski T.M."/>
            <person name="Davidsen T.M."/>
            <person name="Wayne K.J."/>
            <person name="Tettelin H."/>
            <person name="Glass J.I."/>
            <person name="Rusch D."/>
            <person name="Podicherti R."/>
            <person name="Tsui H.-C.T."/>
            <person name="Winkler M.E."/>
        </authorList>
    </citation>
    <scope>NUCLEOTIDE SEQUENCE</scope>
</reference>
<dbReference type="AlphaFoldDB" id="A0A381N299"/>
<protein>
    <recommendedName>
        <fullName evidence="11">Twin-arginine translocase subunit TatB</fullName>
    </recommendedName>
</protein>
<gene>
    <name evidence="10" type="ORF">METZ01_LOCUS1511</name>
</gene>
<feature type="compositionally biased region" description="Polar residues" evidence="9">
    <location>
        <begin position="57"/>
        <end position="71"/>
    </location>
</feature>
<dbReference type="EMBL" id="UINC01000078">
    <property type="protein sequence ID" value="SUZ48657.1"/>
    <property type="molecule type" value="Genomic_DNA"/>
</dbReference>
<evidence type="ECO:0000256" key="3">
    <source>
        <dbReference type="ARBA" id="ARBA00022475"/>
    </source>
</evidence>
<evidence type="ECO:0000313" key="10">
    <source>
        <dbReference type="EMBL" id="SUZ48657.1"/>
    </source>
</evidence>
<comment type="subcellular location">
    <subcellularLocation>
        <location evidence="1">Membrane</location>
        <topology evidence="1">Single-pass membrane protein</topology>
    </subcellularLocation>
</comment>
<dbReference type="PANTHER" id="PTHR33162:SF1">
    <property type="entry name" value="SEC-INDEPENDENT PROTEIN TRANSLOCASE PROTEIN TATA, CHLOROPLASTIC"/>
    <property type="match status" value="1"/>
</dbReference>
<accession>A0A381N299</accession>
<dbReference type="PRINTS" id="PR01506">
    <property type="entry name" value="TATBPROTEIN"/>
</dbReference>
<evidence type="ECO:0000256" key="1">
    <source>
        <dbReference type="ARBA" id="ARBA00004167"/>
    </source>
</evidence>
<dbReference type="InterPro" id="IPR003369">
    <property type="entry name" value="TatA/B/E"/>
</dbReference>
<dbReference type="GO" id="GO:0043953">
    <property type="term" value="P:protein transport by the Tat complex"/>
    <property type="evidence" value="ECO:0007669"/>
    <property type="project" value="InterPro"/>
</dbReference>
<dbReference type="NCBIfam" id="TIGR01410">
    <property type="entry name" value="tatB"/>
    <property type="match status" value="1"/>
</dbReference>
<keyword evidence="7" id="KW-0811">Translocation</keyword>
<keyword evidence="4" id="KW-0812">Transmembrane</keyword>